<accession>A0A6A5YVT5</accession>
<dbReference type="EMBL" id="ML977337">
    <property type="protein sequence ID" value="KAF2110657.1"/>
    <property type="molecule type" value="Genomic_DNA"/>
</dbReference>
<evidence type="ECO:0000313" key="2">
    <source>
        <dbReference type="Proteomes" id="UP000799770"/>
    </source>
</evidence>
<proteinExistence type="predicted"/>
<organism evidence="1 2">
    <name type="scientific">Lophiotrema nucula</name>
    <dbReference type="NCBI Taxonomy" id="690887"/>
    <lineage>
        <taxon>Eukaryota</taxon>
        <taxon>Fungi</taxon>
        <taxon>Dikarya</taxon>
        <taxon>Ascomycota</taxon>
        <taxon>Pezizomycotina</taxon>
        <taxon>Dothideomycetes</taxon>
        <taxon>Pleosporomycetidae</taxon>
        <taxon>Pleosporales</taxon>
        <taxon>Lophiotremataceae</taxon>
        <taxon>Lophiotrema</taxon>
    </lineage>
</organism>
<sequence length="249" mass="27284">MASPGLSSGFKFPISRSNSATNLAAAMNVTIPGSVPRSNSATNLIINEAPVTQPPNHKLTLPELVDQFYAHLDNCSELLGRKNGSNKGYADIATAFAAAQDSLANAKAGTLDPDSDLRTFNRLFTTTHQLLDAIVEARELDQQAWAWGVFGLSAGYMAPTQRASDDFATLKHRLHHAIKILPVVEQCTRREQSLESIKVYKNKRGQIHICATLLLEMLKENNWASVRAYHAMCVADRWARNLGLTNDGP</sequence>
<evidence type="ECO:0000313" key="1">
    <source>
        <dbReference type="EMBL" id="KAF2110657.1"/>
    </source>
</evidence>
<reference evidence="1" key="1">
    <citation type="journal article" date="2020" name="Stud. Mycol.">
        <title>101 Dothideomycetes genomes: a test case for predicting lifestyles and emergence of pathogens.</title>
        <authorList>
            <person name="Haridas S."/>
            <person name="Albert R."/>
            <person name="Binder M."/>
            <person name="Bloem J."/>
            <person name="Labutti K."/>
            <person name="Salamov A."/>
            <person name="Andreopoulos B."/>
            <person name="Baker S."/>
            <person name="Barry K."/>
            <person name="Bills G."/>
            <person name="Bluhm B."/>
            <person name="Cannon C."/>
            <person name="Castanera R."/>
            <person name="Culley D."/>
            <person name="Daum C."/>
            <person name="Ezra D."/>
            <person name="Gonzalez J."/>
            <person name="Henrissat B."/>
            <person name="Kuo A."/>
            <person name="Liang C."/>
            <person name="Lipzen A."/>
            <person name="Lutzoni F."/>
            <person name="Magnuson J."/>
            <person name="Mondo S."/>
            <person name="Nolan M."/>
            <person name="Ohm R."/>
            <person name="Pangilinan J."/>
            <person name="Park H.-J."/>
            <person name="Ramirez L."/>
            <person name="Alfaro M."/>
            <person name="Sun H."/>
            <person name="Tritt A."/>
            <person name="Yoshinaga Y."/>
            <person name="Zwiers L.-H."/>
            <person name="Turgeon B."/>
            <person name="Goodwin S."/>
            <person name="Spatafora J."/>
            <person name="Crous P."/>
            <person name="Grigoriev I."/>
        </authorList>
    </citation>
    <scope>NUCLEOTIDE SEQUENCE</scope>
    <source>
        <strain evidence="1">CBS 627.86</strain>
    </source>
</reference>
<protein>
    <submittedName>
        <fullName evidence="1">Uncharacterized protein</fullName>
    </submittedName>
</protein>
<dbReference type="AlphaFoldDB" id="A0A6A5YVT5"/>
<gene>
    <name evidence="1" type="ORF">BDV96DRAFT_650766</name>
</gene>
<name>A0A6A5YVT5_9PLEO</name>
<keyword evidence="2" id="KW-1185">Reference proteome</keyword>
<dbReference type="Proteomes" id="UP000799770">
    <property type="component" value="Unassembled WGS sequence"/>
</dbReference>
<dbReference type="OrthoDB" id="3785918at2759"/>